<accession>A0A2T3LF78</accession>
<dbReference type="Proteomes" id="UP000241803">
    <property type="component" value="Unassembled WGS sequence"/>
</dbReference>
<evidence type="ECO:0000313" key="2">
    <source>
        <dbReference type="Proteomes" id="UP000241803"/>
    </source>
</evidence>
<keyword evidence="2" id="KW-1185">Reference proteome</keyword>
<dbReference type="RefSeq" id="WP_107252582.1">
    <property type="nucleotide sequence ID" value="NZ_PYOC01000001.1"/>
</dbReference>
<dbReference type="Gene3D" id="1.10.101.10">
    <property type="entry name" value="PGBD-like superfamily/PGBD"/>
    <property type="match status" value="1"/>
</dbReference>
<dbReference type="AlphaFoldDB" id="A0A2T3LF78"/>
<dbReference type="EMBL" id="PYOC01000001">
    <property type="protein sequence ID" value="PSV49998.1"/>
    <property type="molecule type" value="Genomic_DNA"/>
</dbReference>
<organism evidence="1 2">
    <name type="scientific">Photobacterium indicum</name>
    <dbReference type="NCBI Taxonomy" id="81447"/>
    <lineage>
        <taxon>Bacteria</taxon>
        <taxon>Pseudomonadati</taxon>
        <taxon>Pseudomonadota</taxon>
        <taxon>Gammaproteobacteria</taxon>
        <taxon>Vibrionales</taxon>
        <taxon>Vibrionaceae</taxon>
        <taxon>Photobacterium</taxon>
    </lineage>
</organism>
<reference evidence="1 2" key="1">
    <citation type="submission" date="2018-03" db="EMBL/GenBank/DDBJ databases">
        <title>Whole genome sequencing of Histamine producing bacteria.</title>
        <authorList>
            <person name="Butler K."/>
        </authorList>
    </citation>
    <scope>NUCLEOTIDE SEQUENCE [LARGE SCALE GENOMIC DNA]</scope>
    <source>
        <strain evidence="1 2">ATCC 19614</strain>
    </source>
</reference>
<dbReference type="InterPro" id="IPR036365">
    <property type="entry name" value="PGBD-like_sf"/>
</dbReference>
<comment type="caution">
    <text evidence="1">The sequence shown here is derived from an EMBL/GenBank/DDBJ whole genome shotgun (WGS) entry which is preliminary data.</text>
</comment>
<protein>
    <recommendedName>
        <fullName evidence="3">Peptidoglycan binding-like domain-containing protein</fullName>
    </recommendedName>
</protein>
<name>A0A2T3LF78_9GAMM</name>
<dbReference type="InterPro" id="IPR036366">
    <property type="entry name" value="PGBDSf"/>
</dbReference>
<evidence type="ECO:0000313" key="1">
    <source>
        <dbReference type="EMBL" id="PSV49998.1"/>
    </source>
</evidence>
<dbReference type="SUPFAM" id="SSF47090">
    <property type="entry name" value="PGBD-like"/>
    <property type="match status" value="1"/>
</dbReference>
<sequence>MRNEFSLEVLGDQLDDALAKGQLPDPSAPVKIGTPNEMDSAAYRKVVRQRLISLGYLKRGYLCNSSSCRVDEHFIIAVKQFQREIGTRSDGWLGPKSWRMLDSLVSFENEQDPALWLQSWRGTVVPPSHRLDIATNSAVQRATYLRLYTMGFFDSTPNRKHRLKPNTKIDPSNNASYRKALKNFVLFAKSIGLIHTSLPNQLSMPLLQLIFGFDVILSQLAIKEYYRRTVREYYPQMEAVARIELWLSGYDVQPIANESERLTHLKFREIKSANQLKQAITDFWSDTNSRENQPKAKKSISFKLFTQFNMYLQQPSEVINGESEDEIKFERDVERLLRSKHDQNALSQQLKRIASTIWDGVKRVARWLFRIVTGVVKRTINLFTNLARYIANKAREAYICVVRVIDIVQGGLHYLQGQVAQSSHIGTVILSQEIDFDQHCIFDPNAAADILATHMAQYRTYSKVYIAATRILCHLFAIANRVFRAAISPIGWLSALLALSLLANHFRAIQQEVDQLRSYKLNTAHPLASFQREVT</sequence>
<gene>
    <name evidence="1" type="ORF">C9J47_05470</name>
</gene>
<proteinExistence type="predicted"/>
<evidence type="ECO:0008006" key="3">
    <source>
        <dbReference type="Google" id="ProtNLM"/>
    </source>
</evidence>